<sequence>MKKFIQWVMAATLVCGSSLFTACVTDYGDNPVTPKVRIAIDKENFPDDNFRAFLLGQDYGKDGVLTEREIMNITEMDVYDMEISSLQGIEYFTALTVLDCDDNELTTLDISKNTALVKLYCSWNHLTSLDITNNVALKRLLCYDNELTSLDVSKNTALTYLDCEENKITALDVSMCTELESLTCGYNELTQLDISNLTYLEDLDCCDNYLTTLDVSSNPNLEKLECEDNQLSSLDISNNPYLWLVYCDGNQISSLDVSKNTELRYLSITRNKISGQNMDNLISSLLQYEGTSAPNFDVIDYSEGDEENVCTKTQVAAIKAKGWMPRYYNEEEDDWTEYEGSDE</sequence>
<dbReference type="InterPro" id="IPR032675">
    <property type="entry name" value="LRR_dom_sf"/>
</dbReference>
<dbReference type="PANTHER" id="PTHR47566">
    <property type="match status" value="1"/>
</dbReference>
<protein>
    <submittedName>
        <fullName evidence="4">Uncharacterized protein</fullName>
    </submittedName>
</protein>
<dbReference type="InterPro" id="IPR052574">
    <property type="entry name" value="CDIRP"/>
</dbReference>
<dbReference type="Gene3D" id="3.80.10.10">
    <property type="entry name" value="Ribonuclease Inhibitor"/>
    <property type="match status" value="1"/>
</dbReference>
<dbReference type="Proteomes" id="UP000763088">
    <property type="component" value="Unassembled WGS sequence"/>
</dbReference>
<accession>A0A928GIJ5</accession>
<dbReference type="SUPFAM" id="SSF52058">
    <property type="entry name" value="L domain-like"/>
    <property type="match status" value="1"/>
</dbReference>
<reference evidence="4" key="1">
    <citation type="submission" date="2019-04" db="EMBL/GenBank/DDBJ databases">
        <title>Evolution of Biomass-Degrading Anaerobic Consortia Revealed by Metagenomics.</title>
        <authorList>
            <person name="Peng X."/>
        </authorList>
    </citation>
    <scope>NUCLEOTIDE SEQUENCE</scope>
    <source>
        <strain evidence="4">SIG141</strain>
    </source>
</reference>
<proteinExistence type="predicted"/>
<dbReference type="PROSITE" id="PS51257">
    <property type="entry name" value="PROKAR_LIPOPROTEIN"/>
    <property type="match status" value="1"/>
</dbReference>
<dbReference type="PANTHER" id="PTHR47566:SF1">
    <property type="entry name" value="PROTEIN NUD1"/>
    <property type="match status" value="1"/>
</dbReference>
<evidence type="ECO:0000256" key="1">
    <source>
        <dbReference type="ARBA" id="ARBA00022614"/>
    </source>
</evidence>
<dbReference type="GO" id="GO:0035591">
    <property type="term" value="F:signaling adaptor activity"/>
    <property type="evidence" value="ECO:0007669"/>
    <property type="project" value="TreeGrafter"/>
</dbReference>
<keyword evidence="2" id="KW-0677">Repeat</keyword>
<dbReference type="AlphaFoldDB" id="A0A928GIJ5"/>
<evidence type="ECO:0000313" key="4">
    <source>
        <dbReference type="EMBL" id="MBE6266043.1"/>
    </source>
</evidence>
<comment type="caution">
    <text evidence="4">The sequence shown here is derived from an EMBL/GenBank/DDBJ whole genome shotgun (WGS) entry which is preliminary data.</text>
</comment>
<name>A0A928GIJ5_XYLRU</name>
<keyword evidence="1" id="KW-0433">Leucine-rich repeat</keyword>
<dbReference type="EMBL" id="SUYD01000006">
    <property type="protein sequence ID" value="MBE6266043.1"/>
    <property type="molecule type" value="Genomic_DNA"/>
</dbReference>
<evidence type="ECO:0000313" key="5">
    <source>
        <dbReference type="Proteomes" id="UP000763088"/>
    </source>
</evidence>
<keyword evidence="3" id="KW-0732">Signal</keyword>
<gene>
    <name evidence="4" type="ORF">E7102_06205</name>
</gene>
<organism evidence="4 5">
    <name type="scientific">Xylanibacter ruminicola</name>
    <name type="common">Prevotella ruminicola</name>
    <dbReference type="NCBI Taxonomy" id="839"/>
    <lineage>
        <taxon>Bacteria</taxon>
        <taxon>Pseudomonadati</taxon>
        <taxon>Bacteroidota</taxon>
        <taxon>Bacteroidia</taxon>
        <taxon>Bacteroidales</taxon>
        <taxon>Prevotellaceae</taxon>
        <taxon>Xylanibacter</taxon>
    </lineage>
</organism>
<evidence type="ECO:0000256" key="3">
    <source>
        <dbReference type="SAM" id="SignalP"/>
    </source>
</evidence>
<feature type="chain" id="PRO_5038015409" evidence="3">
    <location>
        <begin position="23"/>
        <end position="343"/>
    </location>
</feature>
<feature type="signal peptide" evidence="3">
    <location>
        <begin position="1"/>
        <end position="22"/>
    </location>
</feature>
<evidence type="ECO:0000256" key="2">
    <source>
        <dbReference type="ARBA" id="ARBA00022737"/>
    </source>
</evidence>